<feature type="compositionally biased region" description="Basic and acidic residues" evidence="1">
    <location>
        <begin position="69"/>
        <end position="81"/>
    </location>
</feature>
<dbReference type="Proteomes" id="UP000256328">
    <property type="component" value="Unassembled WGS sequence"/>
</dbReference>
<dbReference type="OrthoDB" id="5374569at2759"/>
<feature type="region of interest" description="Disordered" evidence="1">
    <location>
        <begin position="215"/>
        <end position="259"/>
    </location>
</feature>
<feature type="compositionally biased region" description="Acidic residues" evidence="1">
    <location>
        <begin position="36"/>
        <end position="45"/>
    </location>
</feature>
<proteinExistence type="predicted"/>
<sequence>MPRRLPWEQGTSSTIAKRATKPSAAAVRKRRKLDDPDNVASEDDGVNPKKKDPTRNPSTSPPAEQPEPPVERFMDEGIDRDDKYRMVEDEFLSTAKRWTVHLHTAEYHRQKRLARSKNATTINSISRPVTQKMPQQTRRKLESVDRSKAQRGMLLGLLGKKDANGEDSNSDEADDLPYVGTSLHGLMDGPRKSAGSLTRFGSITSCTRAAAGFQKPTQYLSQTPKHSTSSQPRQIMEKSSMSDSATESSDDDDDLDGPIAAPIFNSTMGTAAVTKNKDVFASYACPMAPVVEVPKAQIVEKPVSRTAADSLHFSNKSATVVKSRNPFEEADTTAPDHLSKVRKRLAQARFLKASKDKKEQKKLDIVPTFL</sequence>
<keyword evidence="3" id="KW-1185">Reference proteome</keyword>
<name>A0A3D8S2L0_9HELO</name>
<comment type="caution">
    <text evidence="2">The sequence shown here is derived from an EMBL/GenBank/DDBJ whole genome shotgun (WGS) entry which is preliminary data.</text>
</comment>
<feature type="region of interest" description="Disordered" evidence="1">
    <location>
        <begin position="1"/>
        <end position="81"/>
    </location>
</feature>
<evidence type="ECO:0000256" key="1">
    <source>
        <dbReference type="SAM" id="MobiDB-lite"/>
    </source>
</evidence>
<dbReference type="EMBL" id="PDLN01000007">
    <property type="protein sequence ID" value="RDW80519.1"/>
    <property type="molecule type" value="Genomic_DNA"/>
</dbReference>
<organism evidence="2 3">
    <name type="scientific">Coleophoma crateriformis</name>
    <dbReference type="NCBI Taxonomy" id="565419"/>
    <lineage>
        <taxon>Eukaryota</taxon>
        <taxon>Fungi</taxon>
        <taxon>Dikarya</taxon>
        <taxon>Ascomycota</taxon>
        <taxon>Pezizomycotina</taxon>
        <taxon>Leotiomycetes</taxon>
        <taxon>Helotiales</taxon>
        <taxon>Dermateaceae</taxon>
        <taxon>Coleophoma</taxon>
    </lineage>
</organism>
<evidence type="ECO:0000313" key="3">
    <source>
        <dbReference type="Proteomes" id="UP000256328"/>
    </source>
</evidence>
<protein>
    <submittedName>
        <fullName evidence="2">Uncharacterized protein</fullName>
    </submittedName>
</protein>
<dbReference type="AlphaFoldDB" id="A0A3D8S2L0"/>
<reference evidence="2 3" key="1">
    <citation type="journal article" date="2018" name="IMA Fungus">
        <title>IMA Genome-F 9: Draft genome sequence of Annulohypoxylon stygium, Aspergillus mulundensis, Berkeleyomyces basicola (syn. Thielaviopsis basicola), Ceratocystis smalleyi, two Cercospora beticola strains, Coleophoma cylindrospora, Fusarium fracticaudum, Phialophora cf. hyalina, and Morchella septimelata.</title>
        <authorList>
            <person name="Wingfield B.D."/>
            <person name="Bills G.F."/>
            <person name="Dong Y."/>
            <person name="Huang W."/>
            <person name="Nel W.J."/>
            <person name="Swalarsk-Parry B.S."/>
            <person name="Vaghefi N."/>
            <person name="Wilken P.M."/>
            <person name="An Z."/>
            <person name="de Beer Z.W."/>
            <person name="De Vos L."/>
            <person name="Chen L."/>
            <person name="Duong T.A."/>
            <person name="Gao Y."/>
            <person name="Hammerbacher A."/>
            <person name="Kikkert J.R."/>
            <person name="Li Y."/>
            <person name="Li H."/>
            <person name="Li K."/>
            <person name="Li Q."/>
            <person name="Liu X."/>
            <person name="Ma X."/>
            <person name="Naidoo K."/>
            <person name="Pethybridge S.J."/>
            <person name="Sun J."/>
            <person name="Steenkamp E.T."/>
            <person name="van der Nest M.A."/>
            <person name="van Wyk S."/>
            <person name="Wingfield M.J."/>
            <person name="Xiong C."/>
            <person name="Yue Q."/>
            <person name="Zhang X."/>
        </authorList>
    </citation>
    <scope>NUCLEOTIDE SEQUENCE [LARGE SCALE GENOMIC DNA]</scope>
    <source>
        <strain evidence="2 3">BP5796</strain>
    </source>
</reference>
<evidence type="ECO:0000313" key="2">
    <source>
        <dbReference type="EMBL" id="RDW80519.1"/>
    </source>
</evidence>
<accession>A0A3D8S2L0</accession>
<feature type="compositionally biased region" description="Pro residues" evidence="1">
    <location>
        <begin position="59"/>
        <end position="68"/>
    </location>
</feature>
<feature type="compositionally biased region" description="Polar residues" evidence="1">
    <location>
        <begin position="215"/>
        <end position="233"/>
    </location>
</feature>
<gene>
    <name evidence="2" type="ORF">BP5796_05217</name>
</gene>